<evidence type="ECO:0008006" key="3">
    <source>
        <dbReference type="Google" id="ProtNLM"/>
    </source>
</evidence>
<sequence length="77" mass="8778">MIPGLLGFLYPARLRNCRTCLTFFGGGNFLTASNFLGSYSFLTHKESLSSAGHRSLPNLFRGSKRQYRVRRCSFLWP</sequence>
<name>A0ABD2XGF8_9HYME</name>
<accession>A0ABD2XGF8</accession>
<dbReference type="Proteomes" id="UP001627154">
    <property type="component" value="Unassembled WGS sequence"/>
</dbReference>
<evidence type="ECO:0000313" key="1">
    <source>
        <dbReference type="EMBL" id="KAL3404342.1"/>
    </source>
</evidence>
<protein>
    <recommendedName>
        <fullName evidence="3">Secreted protein</fullName>
    </recommendedName>
</protein>
<proteinExistence type="predicted"/>
<dbReference type="AlphaFoldDB" id="A0ABD2XGF8"/>
<organism evidence="1 2">
    <name type="scientific">Trichogramma kaykai</name>
    <dbReference type="NCBI Taxonomy" id="54128"/>
    <lineage>
        <taxon>Eukaryota</taxon>
        <taxon>Metazoa</taxon>
        <taxon>Ecdysozoa</taxon>
        <taxon>Arthropoda</taxon>
        <taxon>Hexapoda</taxon>
        <taxon>Insecta</taxon>
        <taxon>Pterygota</taxon>
        <taxon>Neoptera</taxon>
        <taxon>Endopterygota</taxon>
        <taxon>Hymenoptera</taxon>
        <taxon>Apocrita</taxon>
        <taxon>Proctotrupomorpha</taxon>
        <taxon>Chalcidoidea</taxon>
        <taxon>Trichogrammatidae</taxon>
        <taxon>Trichogramma</taxon>
    </lineage>
</organism>
<reference evidence="1 2" key="1">
    <citation type="journal article" date="2024" name="bioRxiv">
        <title>A reference genome for Trichogramma kaykai: A tiny desert-dwelling parasitoid wasp with competing sex-ratio distorters.</title>
        <authorList>
            <person name="Culotta J."/>
            <person name="Lindsey A.R."/>
        </authorList>
    </citation>
    <scope>NUCLEOTIDE SEQUENCE [LARGE SCALE GENOMIC DNA]</scope>
    <source>
        <strain evidence="1 2">KSX58</strain>
    </source>
</reference>
<dbReference type="EMBL" id="JBJJXI010000025">
    <property type="protein sequence ID" value="KAL3404342.1"/>
    <property type="molecule type" value="Genomic_DNA"/>
</dbReference>
<gene>
    <name evidence="1" type="ORF">TKK_002838</name>
</gene>
<evidence type="ECO:0000313" key="2">
    <source>
        <dbReference type="Proteomes" id="UP001627154"/>
    </source>
</evidence>
<keyword evidence="2" id="KW-1185">Reference proteome</keyword>
<comment type="caution">
    <text evidence="1">The sequence shown here is derived from an EMBL/GenBank/DDBJ whole genome shotgun (WGS) entry which is preliminary data.</text>
</comment>